<feature type="region of interest" description="Disordered" evidence="1">
    <location>
        <begin position="111"/>
        <end position="145"/>
    </location>
</feature>
<dbReference type="PANTHER" id="PTHR42648">
    <property type="entry name" value="TRANSPOSASE, PUTATIVE-RELATED"/>
    <property type="match status" value="1"/>
</dbReference>
<feature type="compositionally biased region" description="Low complexity" evidence="1">
    <location>
        <begin position="194"/>
        <end position="204"/>
    </location>
</feature>
<dbReference type="InterPro" id="IPR001584">
    <property type="entry name" value="Integrase_cat-core"/>
</dbReference>
<comment type="caution">
    <text evidence="3">The sequence shown here is derived from an EMBL/GenBank/DDBJ whole genome shotgun (WGS) entry which is preliminary data.</text>
</comment>
<protein>
    <submittedName>
        <fullName evidence="3">Retrovirus-related pol polyprotein from transposon TNT 1-94</fullName>
    </submittedName>
</protein>
<accession>A0ABQ5F1J9</accession>
<dbReference type="InterPro" id="IPR036397">
    <property type="entry name" value="RNaseH_sf"/>
</dbReference>
<reference evidence="3" key="1">
    <citation type="journal article" date="2022" name="Int. J. Mol. Sci.">
        <title>Draft Genome of Tanacetum Coccineum: Genomic Comparison of Closely Related Tanacetum-Family Plants.</title>
        <authorList>
            <person name="Yamashiro T."/>
            <person name="Shiraishi A."/>
            <person name="Nakayama K."/>
            <person name="Satake H."/>
        </authorList>
    </citation>
    <scope>NUCLEOTIDE SEQUENCE</scope>
</reference>
<feature type="domain" description="Integrase catalytic" evidence="2">
    <location>
        <begin position="367"/>
        <end position="520"/>
    </location>
</feature>
<dbReference type="InterPro" id="IPR025724">
    <property type="entry name" value="GAG-pre-integrase_dom"/>
</dbReference>
<dbReference type="PROSITE" id="PS50994">
    <property type="entry name" value="INTEGRASE"/>
    <property type="match status" value="1"/>
</dbReference>
<keyword evidence="4" id="KW-1185">Reference proteome</keyword>
<dbReference type="Pfam" id="PF13976">
    <property type="entry name" value="gag_pre-integrs"/>
    <property type="match status" value="1"/>
</dbReference>
<evidence type="ECO:0000256" key="1">
    <source>
        <dbReference type="SAM" id="MobiDB-lite"/>
    </source>
</evidence>
<dbReference type="InterPro" id="IPR012337">
    <property type="entry name" value="RNaseH-like_sf"/>
</dbReference>
<name>A0ABQ5F1J9_9ASTR</name>
<evidence type="ECO:0000259" key="2">
    <source>
        <dbReference type="PROSITE" id="PS50994"/>
    </source>
</evidence>
<dbReference type="PANTHER" id="PTHR42648:SF18">
    <property type="entry name" value="RETROTRANSPOSON, UNCLASSIFIED-LIKE PROTEIN"/>
    <property type="match status" value="1"/>
</dbReference>
<dbReference type="Proteomes" id="UP001151760">
    <property type="component" value="Unassembled WGS sequence"/>
</dbReference>
<dbReference type="EMBL" id="BQNB010016904">
    <property type="protein sequence ID" value="GJT57110.1"/>
    <property type="molecule type" value="Genomic_DNA"/>
</dbReference>
<sequence>MSDCIVPVNNSFEIALRMYKLDLEPLSLKLKKNREAHVDYLKQTKEHADTLCDIVEQARAQQPLDSTLDYDCKFTTHIQELLVYVNATCPSSLNKNEKLVTIPPLNKSKKVRLAEPRVKTSTSTSESKPLGNTKKNRISFGKSSKQKDWKSMGKVFINVEHRWIPTRWTFTIDGTKCLLTRITFTTVVPPKKPVPAKVVKKTPPSRNKLEKPKATTSVSSSSMSYRSSSGYGDYHIGNVTISRVYYVEGLGHSLFSVGQFCDSNLEVAFRKHTCFVLDLEGVDLLTGSRGINLYTLSLEYMMKSSLICLLSKASKTKSWLLHRRLSHLNFGTINELAKQGFMRGLSKLKYAKDYLCHVCSLGKSKKHTHRPKSKDSIQEKLYLLHMDLCGPMRIESINGKKYILVIVDDYSGFTWVKFLRSKDETPEFVIKFLKQVQVHLNRIVKNIRTDNGTEFVNQTLKTYYEDVGISHQTSVVRTSQQNGVVKRRYQTLVEHARTMLIFSKAPLYLWAEAVATTCYT</sequence>
<dbReference type="Pfam" id="PF00665">
    <property type="entry name" value="rve"/>
    <property type="match status" value="1"/>
</dbReference>
<dbReference type="InterPro" id="IPR039537">
    <property type="entry name" value="Retrotran_Ty1/copia-like"/>
</dbReference>
<feature type="region of interest" description="Disordered" evidence="1">
    <location>
        <begin position="194"/>
        <end position="221"/>
    </location>
</feature>
<dbReference type="SUPFAM" id="SSF53098">
    <property type="entry name" value="Ribonuclease H-like"/>
    <property type="match status" value="1"/>
</dbReference>
<reference evidence="3" key="2">
    <citation type="submission" date="2022-01" db="EMBL/GenBank/DDBJ databases">
        <authorList>
            <person name="Yamashiro T."/>
            <person name="Shiraishi A."/>
            <person name="Satake H."/>
            <person name="Nakayama K."/>
        </authorList>
    </citation>
    <scope>NUCLEOTIDE SEQUENCE</scope>
</reference>
<gene>
    <name evidence="3" type="ORF">Tco_0992164</name>
</gene>
<evidence type="ECO:0000313" key="4">
    <source>
        <dbReference type="Proteomes" id="UP001151760"/>
    </source>
</evidence>
<dbReference type="Gene3D" id="3.30.420.10">
    <property type="entry name" value="Ribonuclease H-like superfamily/Ribonuclease H"/>
    <property type="match status" value="1"/>
</dbReference>
<evidence type="ECO:0000313" key="3">
    <source>
        <dbReference type="EMBL" id="GJT57110.1"/>
    </source>
</evidence>
<proteinExistence type="predicted"/>
<organism evidence="3 4">
    <name type="scientific">Tanacetum coccineum</name>
    <dbReference type="NCBI Taxonomy" id="301880"/>
    <lineage>
        <taxon>Eukaryota</taxon>
        <taxon>Viridiplantae</taxon>
        <taxon>Streptophyta</taxon>
        <taxon>Embryophyta</taxon>
        <taxon>Tracheophyta</taxon>
        <taxon>Spermatophyta</taxon>
        <taxon>Magnoliopsida</taxon>
        <taxon>eudicotyledons</taxon>
        <taxon>Gunneridae</taxon>
        <taxon>Pentapetalae</taxon>
        <taxon>asterids</taxon>
        <taxon>campanulids</taxon>
        <taxon>Asterales</taxon>
        <taxon>Asteraceae</taxon>
        <taxon>Asteroideae</taxon>
        <taxon>Anthemideae</taxon>
        <taxon>Anthemidinae</taxon>
        <taxon>Tanacetum</taxon>
    </lineage>
</organism>